<feature type="signal peptide" evidence="1">
    <location>
        <begin position="1"/>
        <end position="24"/>
    </location>
</feature>
<dbReference type="KEGG" id="fgl:EM308_17285"/>
<proteinExistence type="predicted"/>
<organism evidence="2 3">
    <name type="scientific">Flavobacterium gilvum</name>
    <dbReference type="NCBI Taxonomy" id="1492737"/>
    <lineage>
        <taxon>Bacteria</taxon>
        <taxon>Pseudomonadati</taxon>
        <taxon>Bacteroidota</taxon>
        <taxon>Flavobacteriia</taxon>
        <taxon>Flavobacteriales</taxon>
        <taxon>Flavobacteriaceae</taxon>
        <taxon>Flavobacterium</taxon>
    </lineage>
</organism>
<evidence type="ECO:0000313" key="2">
    <source>
        <dbReference type="EMBL" id="AOW11092.1"/>
    </source>
</evidence>
<dbReference type="Gene3D" id="2.40.230.20">
    <property type="entry name" value="Nucleoside-specific channel-forming protein, Tsx-like"/>
    <property type="match status" value="1"/>
</dbReference>
<dbReference type="RefSeq" id="WP_035633090.1">
    <property type="nucleotide sequence ID" value="NZ_CP017479.1"/>
</dbReference>
<dbReference type="SUPFAM" id="SSF111364">
    <property type="entry name" value="Tsx-like channel"/>
    <property type="match status" value="1"/>
</dbReference>
<accession>A0AAC9I7C1</accession>
<evidence type="ECO:0008006" key="4">
    <source>
        <dbReference type="Google" id="ProtNLM"/>
    </source>
</evidence>
<keyword evidence="3" id="KW-1185">Reference proteome</keyword>
<keyword evidence="1" id="KW-0732">Signal</keyword>
<evidence type="ECO:0000313" key="3">
    <source>
        <dbReference type="Proteomes" id="UP000175968"/>
    </source>
</evidence>
<reference evidence="2 3" key="1">
    <citation type="submission" date="2016-10" db="EMBL/GenBank/DDBJ databases">
        <title>Flavobacterium gilvum sp. nov., isolated from stream water.</title>
        <authorList>
            <person name="Shin S.-K."/>
            <person name="Cho Y.-J."/>
            <person name="Yi H."/>
        </authorList>
    </citation>
    <scope>NUCLEOTIDE SEQUENCE [LARGE SCALE GENOMIC DNA]</scope>
    <source>
        <strain evidence="2 3">EM1308</strain>
    </source>
</reference>
<feature type="chain" id="PRO_5042294743" description="DUF5020 domain-containing protein" evidence="1">
    <location>
        <begin position="25"/>
        <end position="236"/>
    </location>
</feature>
<dbReference type="Pfam" id="PF16412">
    <property type="entry name" value="DUF5020"/>
    <property type="match status" value="1"/>
</dbReference>
<protein>
    <recommendedName>
        <fullName evidence="4">DUF5020 domain-containing protein</fullName>
    </recommendedName>
</protein>
<dbReference type="GO" id="GO:0009279">
    <property type="term" value="C:cell outer membrane"/>
    <property type="evidence" value="ECO:0007669"/>
    <property type="project" value="InterPro"/>
</dbReference>
<dbReference type="InterPro" id="IPR036777">
    <property type="entry name" value="Channel_Tsx-like_sf"/>
</dbReference>
<name>A0AAC9I7C1_9FLAO</name>
<dbReference type="EMBL" id="CP017479">
    <property type="protein sequence ID" value="AOW11092.1"/>
    <property type="molecule type" value="Genomic_DNA"/>
</dbReference>
<dbReference type="Proteomes" id="UP000175968">
    <property type="component" value="Chromosome"/>
</dbReference>
<gene>
    <name evidence="2" type="ORF">EM308_17285</name>
</gene>
<evidence type="ECO:0000256" key="1">
    <source>
        <dbReference type="SAM" id="SignalP"/>
    </source>
</evidence>
<dbReference type="AlphaFoldDB" id="A0AAC9I7C1"/>
<sequence length="236" mass="27365">MKTKNLPKIKHLLFTLLFSCFAQAQEVQLHYDFLPERDYLTFTFEFFKPDKLGSTFFFTDYNFGRNDSANLAYFEIARKFNIKNNFLEGLNFHIEYNDGLLMTDDKAGSPENPLGFPINRAFLVGFGFPIKIGNFTLNTTYMYKNTHGSTGLDGQFTAVWFHNLFNNKITIRGFLDFWSEDRADGSSKKAILLTEPQVMYNFNKNFSLGSEIEISNNFVPSEEFKVFPTIMGRYAF</sequence>